<accession>D7CTZ6</accession>
<dbReference type="PANTHER" id="PTHR43877">
    <property type="entry name" value="AMINOALKYLPHOSPHONATE N-ACETYLTRANSFERASE-RELATED-RELATED"/>
    <property type="match status" value="1"/>
</dbReference>
<dbReference type="PANTHER" id="PTHR43877:SF1">
    <property type="entry name" value="ACETYLTRANSFERASE"/>
    <property type="match status" value="1"/>
</dbReference>
<evidence type="ECO:0000256" key="2">
    <source>
        <dbReference type="ARBA" id="ARBA00023315"/>
    </source>
</evidence>
<dbReference type="Gene3D" id="3.40.630.30">
    <property type="match status" value="1"/>
</dbReference>
<dbReference type="InterPro" id="IPR000182">
    <property type="entry name" value="GNAT_dom"/>
</dbReference>
<dbReference type="EMBL" id="CP002049">
    <property type="protein sequence ID" value="ADI13894.1"/>
    <property type="molecule type" value="Genomic_DNA"/>
</dbReference>
<gene>
    <name evidence="4" type="ordered locus">Trad_0759</name>
</gene>
<evidence type="ECO:0000256" key="1">
    <source>
        <dbReference type="ARBA" id="ARBA00022679"/>
    </source>
</evidence>
<dbReference type="OrthoDB" id="9799154at2"/>
<dbReference type="Proteomes" id="UP000000379">
    <property type="component" value="Chromosome"/>
</dbReference>
<dbReference type="HOGENOM" id="CLU_013985_18_2_0"/>
<dbReference type="GO" id="GO:0016747">
    <property type="term" value="F:acyltransferase activity, transferring groups other than amino-acyl groups"/>
    <property type="evidence" value="ECO:0007669"/>
    <property type="project" value="InterPro"/>
</dbReference>
<dbReference type="RefSeq" id="WP_013177266.1">
    <property type="nucleotide sequence ID" value="NC_014221.1"/>
</dbReference>
<reference evidence="4 5" key="2">
    <citation type="journal article" date="2011" name="Stand. Genomic Sci.">
        <title>Complete genome sequence of Truepera radiovictrix type strain (RQ-24).</title>
        <authorList>
            <person name="Ivanova N."/>
            <person name="Rohde C."/>
            <person name="Munk C."/>
            <person name="Nolan M."/>
            <person name="Lucas S."/>
            <person name="Del Rio T.G."/>
            <person name="Tice H."/>
            <person name="Deshpande S."/>
            <person name="Cheng J.F."/>
            <person name="Tapia R."/>
            <person name="Han C."/>
            <person name="Goodwin L."/>
            <person name="Pitluck S."/>
            <person name="Liolios K."/>
            <person name="Mavromatis K."/>
            <person name="Mikhailova N."/>
            <person name="Pati A."/>
            <person name="Chen A."/>
            <person name="Palaniappan K."/>
            <person name="Land M."/>
            <person name="Hauser L."/>
            <person name="Chang Y.J."/>
            <person name="Jeffries C.D."/>
            <person name="Brambilla E."/>
            <person name="Rohde M."/>
            <person name="Goker M."/>
            <person name="Tindall B.J."/>
            <person name="Woyke T."/>
            <person name="Bristow J."/>
            <person name="Eisen J.A."/>
            <person name="Markowitz V."/>
            <person name="Hugenholtz P."/>
            <person name="Kyrpides N.C."/>
            <person name="Klenk H.P."/>
            <person name="Lapidus A."/>
        </authorList>
    </citation>
    <scope>NUCLEOTIDE SEQUENCE [LARGE SCALE GENOMIC DNA]</scope>
    <source>
        <strain evidence="5">DSM 17093 / CIP 108686 / LMG 22925 / RQ-24</strain>
    </source>
</reference>
<organism evidence="4 5">
    <name type="scientific">Truepera radiovictrix (strain DSM 17093 / CIP 108686 / LMG 22925 / RQ-24)</name>
    <dbReference type="NCBI Taxonomy" id="649638"/>
    <lineage>
        <taxon>Bacteria</taxon>
        <taxon>Thermotogati</taxon>
        <taxon>Deinococcota</taxon>
        <taxon>Deinococci</taxon>
        <taxon>Trueperales</taxon>
        <taxon>Trueperaceae</taxon>
        <taxon>Truepera</taxon>
    </lineage>
</organism>
<evidence type="ECO:0000313" key="4">
    <source>
        <dbReference type="EMBL" id="ADI13894.1"/>
    </source>
</evidence>
<dbReference type="KEGG" id="tra:Trad_0759"/>
<sequence>MEIRDARPADVPAIARVHVDSWRRTYRDLLPQSYLNSLSADAREEMWGEAFAPESTTFLVVAEDSGRIVGFAAAGPARHETSEARAYSGELYAVYTLADYQRRGLGRRLVVAAAEALLAKGYTDMITWVIEDDAACRFYERLGGERVGSKTVELANMSLRAVAYGWPDMSVLLKPQV</sequence>
<dbReference type="eggNOG" id="COG1247">
    <property type="taxonomic scope" value="Bacteria"/>
</dbReference>
<dbReference type="CDD" id="cd04301">
    <property type="entry name" value="NAT_SF"/>
    <property type="match status" value="1"/>
</dbReference>
<dbReference type="InterPro" id="IPR050832">
    <property type="entry name" value="Bact_Acetyltransf"/>
</dbReference>
<evidence type="ECO:0000313" key="5">
    <source>
        <dbReference type="Proteomes" id="UP000000379"/>
    </source>
</evidence>
<dbReference type="SUPFAM" id="SSF55729">
    <property type="entry name" value="Acyl-CoA N-acyltransferases (Nat)"/>
    <property type="match status" value="1"/>
</dbReference>
<feature type="domain" description="N-acetyltransferase" evidence="3">
    <location>
        <begin position="1"/>
        <end position="162"/>
    </location>
</feature>
<evidence type="ECO:0000259" key="3">
    <source>
        <dbReference type="PROSITE" id="PS51186"/>
    </source>
</evidence>
<protein>
    <submittedName>
        <fullName evidence="4">GCN5-related N-acetyltransferase</fullName>
    </submittedName>
</protein>
<name>D7CTZ6_TRURR</name>
<dbReference type="PROSITE" id="PS51186">
    <property type="entry name" value="GNAT"/>
    <property type="match status" value="1"/>
</dbReference>
<keyword evidence="1" id="KW-0808">Transferase</keyword>
<reference evidence="5" key="1">
    <citation type="submission" date="2010-05" db="EMBL/GenBank/DDBJ databases">
        <title>The complete genome of Truepera radiovictris DSM 17093.</title>
        <authorList>
            <consortium name="US DOE Joint Genome Institute (JGI-PGF)"/>
            <person name="Lucas S."/>
            <person name="Copeland A."/>
            <person name="Lapidus A."/>
            <person name="Glavina del Rio T."/>
            <person name="Dalin E."/>
            <person name="Tice H."/>
            <person name="Bruce D."/>
            <person name="Goodwin L."/>
            <person name="Pitluck S."/>
            <person name="Kyrpides N."/>
            <person name="Mavromatis K."/>
            <person name="Ovchinnikova G."/>
            <person name="Munk A.C."/>
            <person name="Detter J.C."/>
            <person name="Han C."/>
            <person name="Tapia R."/>
            <person name="Land M."/>
            <person name="Hauser L."/>
            <person name="Markowitz V."/>
            <person name="Cheng J.-F."/>
            <person name="Hugenholtz P."/>
            <person name="Woyke T."/>
            <person name="Wu D."/>
            <person name="Tindall B."/>
            <person name="Pomrenke H.G."/>
            <person name="Brambilla E."/>
            <person name="Klenk H.-P."/>
            <person name="Eisen J.A."/>
        </authorList>
    </citation>
    <scope>NUCLEOTIDE SEQUENCE [LARGE SCALE GENOMIC DNA]</scope>
    <source>
        <strain evidence="5">DSM 17093 / CIP 108686 / LMG 22925 / RQ-24</strain>
    </source>
</reference>
<dbReference type="Pfam" id="PF00583">
    <property type="entry name" value="Acetyltransf_1"/>
    <property type="match status" value="1"/>
</dbReference>
<dbReference type="AlphaFoldDB" id="D7CTZ6"/>
<keyword evidence="5" id="KW-1185">Reference proteome</keyword>
<dbReference type="InterPro" id="IPR016181">
    <property type="entry name" value="Acyl_CoA_acyltransferase"/>
</dbReference>
<proteinExistence type="predicted"/>
<keyword evidence="2" id="KW-0012">Acyltransferase</keyword>